<evidence type="ECO:0000313" key="3">
    <source>
        <dbReference type="EMBL" id="QLC49949.1"/>
    </source>
</evidence>
<organism evidence="3 4">
    <name type="scientific">Methanolobus zinderi</name>
    <dbReference type="NCBI Taxonomy" id="536044"/>
    <lineage>
        <taxon>Archaea</taxon>
        <taxon>Methanobacteriati</taxon>
        <taxon>Methanobacteriota</taxon>
        <taxon>Stenosarchaea group</taxon>
        <taxon>Methanomicrobia</taxon>
        <taxon>Methanosarcinales</taxon>
        <taxon>Methanosarcinaceae</taxon>
        <taxon>Methanolobus</taxon>
    </lineage>
</organism>
<keyword evidence="4" id="KW-1185">Reference proteome</keyword>
<feature type="domain" description="Glycosyl transferase family 1" evidence="2">
    <location>
        <begin position="168"/>
        <end position="328"/>
    </location>
</feature>
<gene>
    <name evidence="3" type="ORF">HWN40_06665</name>
</gene>
<accession>A0A7D5IBN3</accession>
<dbReference type="InterPro" id="IPR001296">
    <property type="entry name" value="Glyco_trans_1"/>
</dbReference>
<evidence type="ECO:0000313" key="4">
    <source>
        <dbReference type="Proteomes" id="UP000509594"/>
    </source>
</evidence>
<keyword evidence="1 3" id="KW-0808">Transferase</keyword>
<dbReference type="Proteomes" id="UP000509594">
    <property type="component" value="Chromosome"/>
</dbReference>
<dbReference type="AlphaFoldDB" id="A0A7D5IBN3"/>
<dbReference type="GO" id="GO:0016757">
    <property type="term" value="F:glycosyltransferase activity"/>
    <property type="evidence" value="ECO:0007669"/>
    <property type="project" value="InterPro"/>
</dbReference>
<dbReference type="EMBL" id="CP058215">
    <property type="protein sequence ID" value="QLC49949.1"/>
    <property type="molecule type" value="Genomic_DNA"/>
</dbReference>
<dbReference type="CDD" id="cd03801">
    <property type="entry name" value="GT4_PimA-like"/>
    <property type="match status" value="1"/>
</dbReference>
<dbReference type="GeneID" id="55821342"/>
<evidence type="ECO:0000259" key="2">
    <source>
        <dbReference type="Pfam" id="PF00534"/>
    </source>
</evidence>
<dbReference type="RefSeq" id="WP_176965005.1">
    <property type="nucleotide sequence ID" value="NZ_CP058215.1"/>
</dbReference>
<evidence type="ECO:0000256" key="1">
    <source>
        <dbReference type="ARBA" id="ARBA00022679"/>
    </source>
</evidence>
<dbReference type="PANTHER" id="PTHR46401">
    <property type="entry name" value="GLYCOSYLTRANSFERASE WBBK-RELATED"/>
    <property type="match status" value="1"/>
</dbReference>
<proteinExistence type="predicted"/>
<sequence length="369" mass="42072">MEINQVAPALIYGDAVSNNVIALRDTFRSMGYKSQIYSKWIDPEVSDHAKPLNKYKGDESNILFYHFPLAGGEITDFVKDLPDRKILMYHNITPPEFYFKYDKLSALQCSDGLKEVKGLTDDFELALGVSEFNRQDLVNFGFRNTGVLPIFSDFGKFNSAGKKLKVDSAEDNGVVNFLFVGRVAPNKCYEDIIKSFYCYNRYINTNSRLYLVGSTHIKAYVSHLENLIKGLEIEDSIIFTGKVKDEELAEHYRNADVFLCMSEHEGFCVPLLEAMHFHVPIVAYRATGVPYTLGDSGLLVAEKNYVKIAELINVLLQDQKFKQRIITKQDRRLEDFDRAHVREKINRIIETIANSQENSDLSKPVSSEV</sequence>
<dbReference type="PANTHER" id="PTHR46401:SF2">
    <property type="entry name" value="GLYCOSYLTRANSFERASE WBBK-RELATED"/>
    <property type="match status" value="1"/>
</dbReference>
<name>A0A7D5IBN3_9EURY</name>
<dbReference type="OrthoDB" id="132546at2157"/>
<dbReference type="Pfam" id="PF00534">
    <property type="entry name" value="Glycos_transf_1"/>
    <property type="match status" value="1"/>
</dbReference>
<protein>
    <submittedName>
        <fullName evidence="3">Glycosyltransferase</fullName>
    </submittedName>
</protein>
<dbReference type="KEGG" id="mzi:HWN40_06665"/>
<dbReference type="Gene3D" id="3.40.50.2000">
    <property type="entry name" value="Glycogen Phosphorylase B"/>
    <property type="match status" value="2"/>
</dbReference>
<reference evidence="3 4" key="1">
    <citation type="submission" date="2020-06" db="EMBL/GenBank/DDBJ databases">
        <title>Methanolobus halotolerans sp. nov., isolated from a saline lake Tus in Siberia.</title>
        <authorList>
            <person name="Shen Y."/>
            <person name="Chen S.-C."/>
            <person name="Lai M.-C."/>
            <person name="Huang H.-H."/>
            <person name="Chiu H.-H."/>
            <person name="Tang S.-L."/>
            <person name="Rogozin D.Y."/>
            <person name="Degermendzhy A.G."/>
        </authorList>
    </citation>
    <scope>NUCLEOTIDE SEQUENCE [LARGE SCALE GENOMIC DNA]</scope>
    <source>
        <strain evidence="3 4">DSM 21339</strain>
    </source>
</reference>
<dbReference type="SUPFAM" id="SSF53756">
    <property type="entry name" value="UDP-Glycosyltransferase/glycogen phosphorylase"/>
    <property type="match status" value="1"/>
</dbReference>